<sequence>MTSQIFSVMCNRFQIRTNLHSICRELRAQSTFDFDIPEEVFPNTEAPVVAINREELREVRPMTFGMGKRDGSASGRTHVLNNTRIESRDKWPWKNSFEKYRCVVPMTSFRESSYWGETEGTELSFSAQDGGLLLAAGIFSFSKSADDNAVLAMSLLMRPALPFVMEHGHHRSPFFLQREGLDAWMQRGARGAEDSIEVLREFADDPPLTCQIDRHMAASWIKRKSANLKKRDLQLAEIDEIGPLGFR</sequence>
<proteinExistence type="inferred from homology"/>
<keyword evidence="6" id="KW-0238">DNA-binding</keyword>
<dbReference type="GO" id="GO:0003697">
    <property type="term" value="F:single-stranded DNA binding"/>
    <property type="evidence" value="ECO:0007669"/>
    <property type="project" value="InterPro"/>
</dbReference>
<dbReference type="InterPro" id="IPR036590">
    <property type="entry name" value="SRAP-like"/>
</dbReference>
<reference evidence="9 10" key="1">
    <citation type="journal article" date="2020" name="Antonie Van Leeuwenhoek">
        <title>Rhodopirellula heiligendammensis sp. nov., Rhodopirellula pilleata sp. nov., and Rhodopirellula solitaria sp. nov. isolated from natural or artificial marine surfaces in Northern Germany and California, USA, and emended description of the genus Rhodopirellula.</title>
        <authorList>
            <person name="Kallscheuer N."/>
            <person name="Wiegand S."/>
            <person name="Jogler M."/>
            <person name="Boedeker C."/>
            <person name="Peeters S.H."/>
            <person name="Rast P."/>
            <person name="Heuer A."/>
            <person name="Jetten M.S.M."/>
            <person name="Rohde M."/>
            <person name="Jogler C."/>
        </authorList>
    </citation>
    <scope>NUCLEOTIDE SEQUENCE [LARGE SCALE GENOMIC DNA]</scope>
    <source>
        <strain evidence="9 10">Poly21</strain>
    </source>
</reference>
<keyword evidence="5" id="KW-0190">Covalent protein-DNA linkage</keyword>
<keyword evidence="7" id="KW-0456">Lyase</keyword>
<evidence type="ECO:0000256" key="7">
    <source>
        <dbReference type="ARBA" id="ARBA00023239"/>
    </source>
</evidence>
<dbReference type="Gene3D" id="3.90.1680.10">
    <property type="entry name" value="SOS response associated peptidase-like"/>
    <property type="match status" value="1"/>
</dbReference>
<dbReference type="InterPro" id="IPR003738">
    <property type="entry name" value="SRAP"/>
</dbReference>
<dbReference type="EC" id="3.4.-.-" evidence="8"/>
<name>A0A5C6B8L7_9BACT</name>
<evidence type="ECO:0000256" key="6">
    <source>
        <dbReference type="ARBA" id="ARBA00023125"/>
    </source>
</evidence>
<keyword evidence="4 8" id="KW-0378">Hydrolase</keyword>
<evidence type="ECO:0000313" key="10">
    <source>
        <dbReference type="Proteomes" id="UP000319908"/>
    </source>
</evidence>
<evidence type="ECO:0000256" key="5">
    <source>
        <dbReference type="ARBA" id="ARBA00023124"/>
    </source>
</evidence>
<dbReference type="PANTHER" id="PTHR13604">
    <property type="entry name" value="DC12-RELATED"/>
    <property type="match status" value="1"/>
</dbReference>
<dbReference type="GO" id="GO:0016829">
    <property type="term" value="F:lyase activity"/>
    <property type="evidence" value="ECO:0007669"/>
    <property type="project" value="UniProtKB-KW"/>
</dbReference>
<protein>
    <recommendedName>
        <fullName evidence="8">Abasic site processing protein</fullName>
        <ecNumber evidence="8">3.4.-.-</ecNumber>
    </recommendedName>
</protein>
<keyword evidence="2 8" id="KW-0645">Protease</keyword>
<evidence type="ECO:0000313" key="9">
    <source>
        <dbReference type="EMBL" id="TWU08605.1"/>
    </source>
</evidence>
<evidence type="ECO:0000256" key="8">
    <source>
        <dbReference type="RuleBase" id="RU364100"/>
    </source>
</evidence>
<evidence type="ECO:0000256" key="4">
    <source>
        <dbReference type="ARBA" id="ARBA00022801"/>
    </source>
</evidence>
<dbReference type="SUPFAM" id="SSF143081">
    <property type="entry name" value="BB1717-like"/>
    <property type="match status" value="1"/>
</dbReference>
<evidence type="ECO:0000256" key="1">
    <source>
        <dbReference type="ARBA" id="ARBA00008136"/>
    </source>
</evidence>
<dbReference type="Pfam" id="PF02586">
    <property type="entry name" value="SRAP"/>
    <property type="match status" value="1"/>
</dbReference>
<gene>
    <name evidence="9" type="ORF">Poly21_55740</name>
</gene>
<keyword evidence="3" id="KW-0227">DNA damage</keyword>
<comment type="similarity">
    <text evidence="1 8">Belongs to the SOS response-associated peptidase family.</text>
</comment>
<organism evidence="9 10">
    <name type="scientific">Allorhodopirellula heiligendammensis</name>
    <dbReference type="NCBI Taxonomy" id="2714739"/>
    <lineage>
        <taxon>Bacteria</taxon>
        <taxon>Pseudomonadati</taxon>
        <taxon>Planctomycetota</taxon>
        <taxon>Planctomycetia</taxon>
        <taxon>Pirellulales</taxon>
        <taxon>Pirellulaceae</taxon>
        <taxon>Allorhodopirellula</taxon>
    </lineage>
</organism>
<dbReference type="GO" id="GO:0008233">
    <property type="term" value="F:peptidase activity"/>
    <property type="evidence" value="ECO:0007669"/>
    <property type="project" value="UniProtKB-KW"/>
</dbReference>
<dbReference type="Proteomes" id="UP000319908">
    <property type="component" value="Unassembled WGS sequence"/>
</dbReference>
<dbReference type="AlphaFoldDB" id="A0A5C6B8L7"/>
<dbReference type="GO" id="GO:0006508">
    <property type="term" value="P:proteolysis"/>
    <property type="evidence" value="ECO:0007669"/>
    <property type="project" value="UniProtKB-KW"/>
</dbReference>
<dbReference type="GO" id="GO:0106300">
    <property type="term" value="P:protein-DNA covalent cross-linking repair"/>
    <property type="evidence" value="ECO:0007669"/>
    <property type="project" value="InterPro"/>
</dbReference>
<dbReference type="EMBL" id="SJPU01000010">
    <property type="protein sequence ID" value="TWU08605.1"/>
    <property type="molecule type" value="Genomic_DNA"/>
</dbReference>
<dbReference type="PANTHER" id="PTHR13604:SF0">
    <property type="entry name" value="ABASIC SITE PROCESSING PROTEIN HMCES"/>
    <property type="match status" value="1"/>
</dbReference>
<comment type="caution">
    <text evidence="9">The sequence shown here is derived from an EMBL/GenBank/DDBJ whole genome shotgun (WGS) entry which is preliminary data.</text>
</comment>
<evidence type="ECO:0000256" key="3">
    <source>
        <dbReference type="ARBA" id="ARBA00022763"/>
    </source>
</evidence>
<keyword evidence="10" id="KW-1185">Reference proteome</keyword>
<evidence type="ECO:0000256" key="2">
    <source>
        <dbReference type="ARBA" id="ARBA00022670"/>
    </source>
</evidence>
<accession>A0A5C6B8L7</accession>